<dbReference type="AlphaFoldDB" id="A0A1L8CMV3"/>
<evidence type="ECO:0000256" key="5">
    <source>
        <dbReference type="ARBA" id="ARBA00022842"/>
    </source>
</evidence>
<dbReference type="InterPro" id="IPR033749">
    <property type="entry name" value="Polyprenyl_synt_CS"/>
</dbReference>
<keyword evidence="6" id="KW-0414">Isoprene biosynthesis</keyword>
<organism evidence="8 9">
    <name type="scientific">Mariprofundus micogutta</name>
    <dbReference type="NCBI Taxonomy" id="1921010"/>
    <lineage>
        <taxon>Bacteria</taxon>
        <taxon>Pseudomonadati</taxon>
        <taxon>Pseudomonadota</taxon>
        <taxon>Candidatius Mariprofundia</taxon>
        <taxon>Mariprofundales</taxon>
        <taxon>Mariprofundaceae</taxon>
        <taxon>Mariprofundus</taxon>
    </lineage>
</organism>
<dbReference type="InterPro" id="IPR053378">
    <property type="entry name" value="Prenyl_diphosphate_synthase"/>
</dbReference>
<dbReference type="Proteomes" id="UP000231632">
    <property type="component" value="Unassembled WGS sequence"/>
</dbReference>
<dbReference type="GO" id="GO:0005737">
    <property type="term" value="C:cytoplasm"/>
    <property type="evidence" value="ECO:0007669"/>
    <property type="project" value="UniProtKB-ARBA"/>
</dbReference>
<protein>
    <submittedName>
        <fullName evidence="8">Geranylgeranyl diphosphate synthase, type II</fullName>
        <ecNumber evidence="8">2.5.1.1</ecNumber>
        <ecNumber evidence="8">2.5.1.10</ecNumber>
        <ecNumber evidence="8">2.5.1.29</ecNumber>
    </submittedName>
</protein>
<dbReference type="GO" id="GO:0004161">
    <property type="term" value="F:dimethylallyltranstransferase activity"/>
    <property type="evidence" value="ECO:0007669"/>
    <property type="project" value="UniProtKB-EC"/>
</dbReference>
<dbReference type="EC" id="2.5.1.10" evidence="8"/>
<dbReference type="InterPro" id="IPR008949">
    <property type="entry name" value="Isoprenoid_synthase_dom_sf"/>
</dbReference>
<dbReference type="Pfam" id="PF00348">
    <property type="entry name" value="polyprenyl_synt"/>
    <property type="match status" value="1"/>
</dbReference>
<dbReference type="SUPFAM" id="SSF48576">
    <property type="entry name" value="Terpenoid synthases"/>
    <property type="match status" value="1"/>
</dbReference>
<dbReference type="SFLD" id="SFLDS00005">
    <property type="entry name" value="Isoprenoid_Synthase_Type_I"/>
    <property type="match status" value="1"/>
</dbReference>
<dbReference type="CDD" id="cd00685">
    <property type="entry name" value="Trans_IPPS_HT"/>
    <property type="match status" value="1"/>
</dbReference>
<dbReference type="SFLD" id="SFLDG01017">
    <property type="entry name" value="Polyprenyl_Transferase_Like"/>
    <property type="match status" value="1"/>
</dbReference>
<dbReference type="EMBL" id="BDFD01000008">
    <property type="protein sequence ID" value="GAV20224.1"/>
    <property type="molecule type" value="Genomic_DNA"/>
</dbReference>
<dbReference type="OrthoDB" id="5291094at2"/>
<dbReference type="GO" id="GO:0046872">
    <property type="term" value="F:metal ion binding"/>
    <property type="evidence" value="ECO:0007669"/>
    <property type="project" value="UniProtKB-KW"/>
</dbReference>
<keyword evidence="9" id="KW-1185">Reference proteome</keyword>
<evidence type="ECO:0000256" key="4">
    <source>
        <dbReference type="ARBA" id="ARBA00022723"/>
    </source>
</evidence>
<dbReference type="PANTHER" id="PTHR43281">
    <property type="entry name" value="FARNESYL DIPHOSPHATE SYNTHASE"/>
    <property type="match status" value="1"/>
</dbReference>
<evidence type="ECO:0000256" key="6">
    <source>
        <dbReference type="ARBA" id="ARBA00023229"/>
    </source>
</evidence>
<dbReference type="NCBIfam" id="NF045485">
    <property type="entry name" value="FPPsyn"/>
    <property type="match status" value="1"/>
</dbReference>
<evidence type="ECO:0000256" key="7">
    <source>
        <dbReference type="RuleBase" id="RU004466"/>
    </source>
</evidence>
<evidence type="ECO:0000256" key="1">
    <source>
        <dbReference type="ARBA" id="ARBA00001946"/>
    </source>
</evidence>
<evidence type="ECO:0000256" key="2">
    <source>
        <dbReference type="ARBA" id="ARBA00006706"/>
    </source>
</evidence>
<keyword evidence="5" id="KW-0460">Magnesium</keyword>
<sequence>MKAPDFLASHASHVEAALSSMLKTRQCVVADVLLDAMSYSLLAGGKRVRPGLLLESYRACGGNEVQRVMPAALAIECIHTYSLIHDDLPCMDDDDLRRGNPTCHKKFDEATAILAADALQALAFELVADMDVDSDLRCKLLHSLALASGCQGMVGGQVLDMQAEHDAASGKHVELLQVERIHLHKTGALLHWCCEAGALLAAADEKQLDACSRYGKAVGLLFQVADDILDVTASSDVLGKSAGKDAEQLKATYVSILGLQRSRELADEMRDIALDACQPLGDEGVQLKALAHYILERGQ</sequence>
<name>A0A1L8CMV3_9PROT</name>
<reference evidence="8 9" key="1">
    <citation type="journal article" date="2017" name="Arch. Microbiol.">
        <title>Mariprofundus micogutta sp. nov., a novel iron-oxidizing zetaproteobacterium isolated from a deep-sea hydrothermal field at the Bayonnaise knoll of the Izu-Ogasawara arc, and a description of Mariprofundales ord. nov. and Zetaproteobacteria classis nov.</title>
        <authorList>
            <person name="Makita H."/>
            <person name="Tanaka E."/>
            <person name="Mitsunobu S."/>
            <person name="Miyazaki M."/>
            <person name="Nunoura T."/>
            <person name="Uematsu K."/>
            <person name="Takaki Y."/>
            <person name="Nishi S."/>
            <person name="Shimamura S."/>
            <person name="Takai K."/>
        </authorList>
    </citation>
    <scope>NUCLEOTIDE SEQUENCE [LARGE SCALE GENOMIC DNA]</scope>
    <source>
        <strain evidence="8 9">ET2</strain>
    </source>
</reference>
<proteinExistence type="inferred from homology"/>
<keyword evidence="4" id="KW-0479">Metal-binding</keyword>
<gene>
    <name evidence="8" type="ORF">MMIC_P1188</name>
</gene>
<dbReference type="PROSITE" id="PS00444">
    <property type="entry name" value="POLYPRENYL_SYNTHASE_2"/>
    <property type="match status" value="1"/>
</dbReference>
<dbReference type="InterPro" id="IPR000092">
    <property type="entry name" value="Polyprenyl_synt"/>
</dbReference>
<evidence type="ECO:0000256" key="3">
    <source>
        <dbReference type="ARBA" id="ARBA00022679"/>
    </source>
</evidence>
<dbReference type="GO" id="GO:0004311">
    <property type="term" value="F:geranylgeranyl diphosphate synthase activity"/>
    <property type="evidence" value="ECO:0007669"/>
    <property type="project" value="UniProtKB-EC"/>
</dbReference>
<dbReference type="STRING" id="1921010.MMIC_P1188"/>
<dbReference type="PROSITE" id="PS00723">
    <property type="entry name" value="POLYPRENYL_SYNTHASE_1"/>
    <property type="match status" value="1"/>
</dbReference>
<dbReference type="EC" id="2.5.1.1" evidence="8"/>
<comment type="caution">
    <text evidence="8">The sequence shown here is derived from an EMBL/GenBank/DDBJ whole genome shotgun (WGS) entry which is preliminary data.</text>
</comment>
<dbReference type="Gene3D" id="1.10.600.10">
    <property type="entry name" value="Farnesyl Diphosphate Synthase"/>
    <property type="match status" value="1"/>
</dbReference>
<comment type="cofactor">
    <cofactor evidence="1">
        <name>Mg(2+)</name>
        <dbReference type="ChEBI" id="CHEBI:18420"/>
    </cofactor>
</comment>
<dbReference type="GO" id="GO:0004337">
    <property type="term" value="F:(2E,6E)-farnesyl diphosphate synthase activity"/>
    <property type="evidence" value="ECO:0007669"/>
    <property type="project" value="UniProtKB-EC"/>
</dbReference>
<comment type="similarity">
    <text evidence="2 7">Belongs to the FPP/GGPP synthase family.</text>
</comment>
<evidence type="ECO:0000313" key="8">
    <source>
        <dbReference type="EMBL" id="GAV20224.1"/>
    </source>
</evidence>
<dbReference type="PANTHER" id="PTHR43281:SF1">
    <property type="entry name" value="FARNESYL DIPHOSPHATE SYNTHASE"/>
    <property type="match status" value="1"/>
</dbReference>
<dbReference type="EC" id="2.5.1.29" evidence="8"/>
<dbReference type="GO" id="GO:0016114">
    <property type="term" value="P:terpenoid biosynthetic process"/>
    <property type="evidence" value="ECO:0007669"/>
    <property type="project" value="UniProtKB-ARBA"/>
</dbReference>
<dbReference type="FunFam" id="1.10.600.10:FF:000001">
    <property type="entry name" value="Geranylgeranyl diphosphate synthase"/>
    <property type="match status" value="1"/>
</dbReference>
<evidence type="ECO:0000313" key="9">
    <source>
        <dbReference type="Proteomes" id="UP000231632"/>
    </source>
</evidence>
<dbReference type="RefSeq" id="WP_072659547.1">
    <property type="nucleotide sequence ID" value="NZ_BDFD01000008.1"/>
</dbReference>
<keyword evidence="3 7" id="KW-0808">Transferase</keyword>
<accession>A0A1L8CMV3</accession>